<proteinExistence type="predicted"/>
<dbReference type="FunFam" id="3.30.530.20:FF:000064">
    <property type="entry name" value="Lachrymatory-factor synthase"/>
    <property type="match status" value="1"/>
</dbReference>
<dbReference type="EMBL" id="JABWDY010017812">
    <property type="protein sequence ID" value="KAF5195112.1"/>
    <property type="molecule type" value="Genomic_DNA"/>
</dbReference>
<evidence type="ECO:0000313" key="1">
    <source>
        <dbReference type="EMBL" id="KAF5195112.1"/>
    </source>
</evidence>
<keyword evidence="2" id="KW-1185">Reference proteome</keyword>
<reference evidence="1 2" key="1">
    <citation type="submission" date="2020-06" db="EMBL/GenBank/DDBJ databases">
        <title>Transcriptomic and genomic resources for Thalictrum thalictroides and T. hernandezii: Facilitating candidate gene discovery in an emerging model plant lineage.</title>
        <authorList>
            <person name="Arias T."/>
            <person name="Riano-Pachon D.M."/>
            <person name="Di Stilio V.S."/>
        </authorList>
    </citation>
    <scope>NUCLEOTIDE SEQUENCE [LARGE SCALE GENOMIC DNA]</scope>
    <source>
        <strain evidence="2">cv. WT478/WT964</strain>
        <tissue evidence="1">Leaves</tissue>
    </source>
</reference>
<dbReference type="PANTHER" id="PTHR33789">
    <property type="entry name" value="LACHRYMATORY-FACTOR SYNTHASE"/>
    <property type="match status" value="1"/>
</dbReference>
<gene>
    <name evidence="1" type="ORF">FRX31_015300</name>
</gene>
<sequence length="168" mass="18693">MEHKPEPKWSGKACAELKGSKADQVWLLFEDFFSIDKWLPGIDTCLQVHGVSGEPGCIRYCASSSTSASSDGSTEKMTCWATERLLAIDRNDLCLSYEVVDSNMGFKAYVATIKVLQDDKSDQDQCNIEWSFEADPVEGWRLAGLVSYVESSLQAMTTRMEKALLTSK</sequence>
<comment type="caution">
    <text evidence="1">The sequence shown here is derived from an EMBL/GenBank/DDBJ whole genome shotgun (WGS) entry which is preliminary data.</text>
</comment>
<dbReference type="AlphaFoldDB" id="A0A7J6WG91"/>
<evidence type="ECO:0000313" key="2">
    <source>
        <dbReference type="Proteomes" id="UP000554482"/>
    </source>
</evidence>
<accession>A0A7J6WG91</accession>
<protein>
    <submittedName>
        <fullName evidence="1">Lachrymatory-factor synthase</fullName>
    </submittedName>
</protein>
<name>A0A7J6WG91_THATH</name>
<dbReference type="Pfam" id="PF10604">
    <property type="entry name" value="Polyketide_cyc2"/>
    <property type="match status" value="1"/>
</dbReference>
<dbReference type="Gene3D" id="3.30.530.20">
    <property type="match status" value="1"/>
</dbReference>
<dbReference type="InterPro" id="IPR023393">
    <property type="entry name" value="START-like_dom_sf"/>
</dbReference>
<dbReference type="PANTHER" id="PTHR33789:SF11">
    <property type="entry name" value="OS05G0202300 PROTEIN"/>
    <property type="match status" value="1"/>
</dbReference>
<dbReference type="InterPro" id="IPR019587">
    <property type="entry name" value="Polyketide_cyclase/dehydratase"/>
</dbReference>
<dbReference type="CDD" id="cd07821">
    <property type="entry name" value="PYR_PYL_RCAR_like"/>
    <property type="match status" value="1"/>
</dbReference>
<organism evidence="1 2">
    <name type="scientific">Thalictrum thalictroides</name>
    <name type="common">Rue-anemone</name>
    <name type="synonym">Anemone thalictroides</name>
    <dbReference type="NCBI Taxonomy" id="46969"/>
    <lineage>
        <taxon>Eukaryota</taxon>
        <taxon>Viridiplantae</taxon>
        <taxon>Streptophyta</taxon>
        <taxon>Embryophyta</taxon>
        <taxon>Tracheophyta</taxon>
        <taxon>Spermatophyta</taxon>
        <taxon>Magnoliopsida</taxon>
        <taxon>Ranunculales</taxon>
        <taxon>Ranunculaceae</taxon>
        <taxon>Thalictroideae</taxon>
        <taxon>Thalictrum</taxon>
    </lineage>
</organism>
<dbReference type="SUPFAM" id="SSF55961">
    <property type="entry name" value="Bet v1-like"/>
    <property type="match status" value="1"/>
</dbReference>
<dbReference type="InterPro" id="IPR053249">
    <property type="entry name" value="LFS"/>
</dbReference>
<dbReference type="Proteomes" id="UP000554482">
    <property type="component" value="Unassembled WGS sequence"/>
</dbReference>
<dbReference type="OrthoDB" id="1928994at2759"/>